<feature type="transmembrane region" description="Helical" evidence="1">
    <location>
        <begin position="104"/>
        <end position="133"/>
    </location>
</feature>
<proteinExistence type="predicted"/>
<evidence type="ECO:0000313" key="3">
    <source>
        <dbReference type="Proteomes" id="UP001574673"/>
    </source>
</evidence>
<dbReference type="EMBL" id="JBEUWX010000002">
    <property type="protein sequence ID" value="MFA9950522.1"/>
    <property type="molecule type" value="Genomic_DNA"/>
</dbReference>
<keyword evidence="3" id="KW-1185">Reference proteome</keyword>
<dbReference type="RefSeq" id="WP_418891573.1">
    <property type="nucleotide sequence ID" value="NZ_JBEUWX010000002.1"/>
</dbReference>
<gene>
    <name evidence="2" type="ORF">ABCS64_09375</name>
</gene>
<evidence type="ECO:0000313" key="2">
    <source>
        <dbReference type="EMBL" id="MFA9950522.1"/>
    </source>
</evidence>
<feature type="transmembrane region" description="Helical" evidence="1">
    <location>
        <begin position="65"/>
        <end position="84"/>
    </location>
</feature>
<protein>
    <submittedName>
        <fullName evidence="2">BPSS1780 family membrane protein</fullName>
    </submittedName>
</protein>
<feature type="transmembrane region" description="Helical" evidence="1">
    <location>
        <begin position="145"/>
        <end position="178"/>
    </location>
</feature>
<keyword evidence="1" id="KW-0472">Membrane</keyword>
<feature type="transmembrane region" description="Helical" evidence="1">
    <location>
        <begin position="39"/>
        <end position="58"/>
    </location>
</feature>
<comment type="caution">
    <text evidence="2">The sequence shown here is derived from an EMBL/GenBank/DDBJ whole genome shotgun (WGS) entry which is preliminary data.</text>
</comment>
<dbReference type="NCBIfam" id="NF041043">
    <property type="entry name" value="BPSS1780_fam"/>
    <property type="match status" value="1"/>
</dbReference>
<feature type="transmembrane region" description="Helical" evidence="1">
    <location>
        <begin position="198"/>
        <end position="231"/>
    </location>
</feature>
<name>A0ABV4UHA4_9RHOO</name>
<evidence type="ECO:0000256" key="1">
    <source>
        <dbReference type="SAM" id="Phobius"/>
    </source>
</evidence>
<reference evidence="3" key="1">
    <citation type="submission" date="2024-06" db="EMBL/GenBank/DDBJ databases">
        <title>Radixoralia hellwigii gen. nov., sp nov., isolated from a root canal in the human oral cavity.</title>
        <authorList>
            <person name="Bartsch S."/>
            <person name="Wittmer A."/>
            <person name="Schulz A.-K."/>
            <person name="Neumann-Schaal M."/>
            <person name="Wolf J."/>
            <person name="Gronow S."/>
            <person name="Tennert C."/>
            <person name="Haecker G."/>
            <person name="Cieplik F."/>
            <person name="Al-Ahmad A."/>
        </authorList>
    </citation>
    <scope>NUCLEOTIDE SEQUENCE [LARGE SCALE GENOMIC DNA]</scope>
    <source>
        <strain evidence="3">Wk13</strain>
    </source>
</reference>
<dbReference type="Proteomes" id="UP001574673">
    <property type="component" value="Unassembled WGS sequence"/>
</dbReference>
<keyword evidence="1" id="KW-1133">Transmembrane helix</keyword>
<keyword evidence="1" id="KW-0812">Transmembrane</keyword>
<sequence>MEQLPVPVRKFTGESRVVDVNRVFDWLQRGWLLFMAEPAQWLLMTLVLIVIMLVLSLIPLLGNLLAILLTPVFVAGMLYVAQRVDDEQDPTFESMFVGFSQKPISLMILGALYTAANLLIMLVLFLIVGGAIFSGAMRGDMTGVGMAIGSVLVAFVLSIILFVPVMMAMWFAPALVFFEDASPIDAIKASFSACWKNIVPFIVYGLLMFIASIVAALPFMLGFLVLLPIIFGSMLASYKDIFASQS</sequence>
<dbReference type="InterPro" id="IPR047798">
    <property type="entry name" value="BPSS1780-like"/>
</dbReference>
<organism evidence="2 3">
    <name type="scientific">Dentiradicibacter hellwigii</name>
    <dbReference type="NCBI Taxonomy" id="3149053"/>
    <lineage>
        <taxon>Bacteria</taxon>
        <taxon>Pseudomonadati</taxon>
        <taxon>Pseudomonadota</taxon>
        <taxon>Betaproteobacteria</taxon>
        <taxon>Rhodocyclales</taxon>
        <taxon>Rhodocyclaceae</taxon>
        <taxon>Dentiradicibacter</taxon>
    </lineage>
</organism>
<accession>A0ABV4UHA4</accession>